<protein>
    <submittedName>
        <fullName evidence="2">Uncharacterized protein</fullName>
    </submittedName>
</protein>
<comment type="caution">
    <text evidence="2">The sequence shown here is derived from an EMBL/GenBank/DDBJ whole genome shotgun (WGS) entry which is preliminary data.</text>
</comment>
<proteinExistence type="predicted"/>
<dbReference type="RefSeq" id="WP_285609778.1">
    <property type="nucleotide sequence ID" value="NZ_BSSD01000002.1"/>
</dbReference>
<gene>
    <name evidence="2" type="ORF">Aglo03_20160</name>
</gene>
<reference evidence="2" key="1">
    <citation type="submission" date="2023-02" db="EMBL/GenBank/DDBJ databases">
        <title>Actinokineospora globicatena NBRC 15670.</title>
        <authorList>
            <person name="Ichikawa N."/>
            <person name="Sato H."/>
            <person name="Tonouchi N."/>
        </authorList>
    </citation>
    <scope>NUCLEOTIDE SEQUENCE</scope>
    <source>
        <strain evidence="2">NBRC 15670</strain>
    </source>
</reference>
<accession>A0A9W6QK87</accession>
<sequence>MSSGAVVVAPVGLPVVAAGAVLAAGAIAVTAGAVLVARAVNAAAESAVRAIGESGARLEADIAAIEAAEEAEQWRRRAVTDVVVVNARLRLVRERAERAGVALEVPRPLALSAEISPTRAVQWVSEVEREIARLSAKLDAAAPPLRITVSGKTGLADADLTAELDRHRHAAARRHATRPAAVATSSITDVISLLDPDATASERDEVLAAAAAISGRDEPSLYLSDLRTTVVDTLNPRVRSRRLAATWVAALDDGPLAEVVAGIDPPARLRGTADALREVVAGTRELTPRLRAEGTDLAAWAEDVAGRAFVRELVRKCLNESGHEVLDTFDGEGYTGLRLARADWGDQHSTVVRVRDGNIIEHHLESTRAPRGDSDELVDQERCAIANAGIQAVADAAAAAGVRVRLQESPPQQVSTAWRVPETWHKSTSDTKDDIDTERPRLRERDGR</sequence>
<evidence type="ECO:0000313" key="2">
    <source>
        <dbReference type="EMBL" id="GLW91200.1"/>
    </source>
</evidence>
<keyword evidence="3" id="KW-1185">Reference proteome</keyword>
<evidence type="ECO:0000256" key="1">
    <source>
        <dbReference type="SAM" id="MobiDB-lite"/>
    </source>
</evidence>
<name>A0A9W6QK87_9PSEU</name>
<dbReference type="EMBL" id="BSSD01000002">
    <property type="protein sequence ID" value="GLW91200.1"/>
    <property type="molecule type" value="Genomic_DNA"/>
</dbReference>
<evidence type="ECO:0000313" key="3">
    <source>
        <dbReference type="Proteomes" id="UP001165042"/>
    </source>
</evidence>
<feature type="region of interest" description="Disordered" evidence="1">
    <location>
        <begin position="407"/>
        <end position="448"/>
    </location>
</feature>
<organism evidence="2 3">
    <name type="scientific">Actinokineospora globicatena</name>
    <dbReference type="NCBI Taxonomy" id="103729"/>
    <lineage>
        <taxon>Bacteria</taxon>
        <taxon>Bacillati</taxon>
        <taxon>Actinomycetota</taxon>
        <taxon>Actinomycetes</taxon>
        <taxon>Pseudonocardiales</taxon>
        <taxon>Pseudonocardiaceae</taxon>
        <taxon>Actinokineospora</taxon>
    </lineage>
</organism>
<dbReference type="Proteomes" id="UP001165042">
    <property type="component" value="Unassembled WGS sequence"/>
</dbReference>
<feature type="compositionally biased region" description="Basic and acidic residues" evidence="1">
    <location>
        <begin position="422"/>
        <end position="448"/>
    </location>
</feature>
<dbReference type="AlphaFoldDB" id="A0A9W6QK87"/>